<dbReference type="Pfam" id="PF00702">
    <property type="entry name" value="Hydrolase"/>
    <property type="match status" value="1"/>
</dbReference>
<comment type="catalytic activity">
    <reaction evidence="1">
        <text>2-phosphoglycolate + H2O = glycolate + phosphate</text>
        <dbReference type="Rhea" id="RHEA:14369"/>
        <dbReference type="ChEBI" id="CHEBI:15377"/>
        <dbReference type="ChEBI" id="CHEBI:29805"/>
        <dbReference type="ChEBI" id="CHEBI:43474"/>
        <dbReference type="ChEBI" id="CHEBI:58033"/>
        <dbReference type="EC" id="3.1.3.18"/>
    </reaction>
</comment>
<evidence type="ECO:0000256" key="2">
    <source>
        <dbReference type="ARBA" id="ARBA00004818"/>
    </source>
</evidence>
<dbReference type="Gene3D" id="1.10.150.240">
    <property type="entry name" value="Putative phosphatase, domain 2"/>
    <property type="match status" value="1"/>
</dbReference>
<dbReference type="EMBL" id="CP023737">
    <property type="protein sequence ID" value="ATQ68128.1"/>
    <property type="molecule type" value="Genomic_DNA"/>
</dbReference>
<dbReference type="SUPFAM" id="SSF56784">
    <property type="entry name" value="HAD-like"/>
    <property type="match status" value="1"/>
</dbReference>
<dbReference type="STRING" id="595536.GCA_000178815_03216"/>
<dbReference type="PANTHER" id="PTHR43434:SF1">
    <property type="entry name" value="PHOSPHOGLYCOLATE PHOSPHATASE"/>
    <property type="match status" value="1"/>
</dbReference>
<dbReference type="Gene3D" id="3.40.50.1000">
    <property type="entry name" value="HAD superfamily/HAD-like"/>
    <property type="match status" value="1"/>
</dbReference>
<evidence type="ECO:0000256" key="1">
    <source>
        <dbReference type="ARBA" id="ARBA00000830"/>
    </source>
</evidence>
<dbReference type="GO" id="GO:0005829">
    <property type="term" value="C:cytosol"/>
    <property type="evidence" value="ECO:0007669"/>
    <property type="project" value="TreeGrafter"/>
</dbReference>
<dbReference type="GO" id="GO:0008967">
    <property type="term" value="F:phosphoglycolate phosphatase activity"/>
    <property type="evidence" value="ECO:0007669"/>
    <property type="project" value="UniProtKB-EC"/>
</dbReference>
<dbReference type="InterPro" id="IPR050155">
    <property type="entry name" value="HAD-like_hydrolase_sf"/>
</dbReference>
<dbReference type="AlphaFoldDB" id="A0A2D2CZE3"/>
<dbReference type="Proteomes" id="UP000230709">
    <property type="component" value="Chromosome"/>
</dbReference>
<evidence type="ECO:0000313" key="6">
    <source>
        <dbReference type="Proteomes" id="UP000230709"/>
    </source>
</evidence>
<organism evidence="5 6">
    <name type="scientific">Methylosinus trichosporium (strain ATCC 35070 / NCIMB 11131 / UNIQEM 75 / OB3b)</name>
    <dbReference type="NCBI Taxonomy" id="595536"/>
    <lineage>
        <taxon>Bacteria</taxon>
        <taxon>Pseudomonadati</taxon>
        <taxon>Pseudomonadota</taxon>
        <taxon>Alphaproteobacteria</taxon>
        <taxon>Hyphomicrobiales</taxon>
        <taxon>Methylocystaceae</taxon>
        <taxon>Methylosinus</taxon>
    </lineage>
</organism>
<evidence type="ECO:0000256" key="4">
    <source>
        <dbReference type="ARBA" id="ARBA00013078"/>
    </source>
</evidence>
<evidence type="ECO:0000313" key="5">
    <source>
        <dbReference type="EMBL" id="ATQ68128.1"/>
    </source>
</evidence>
<reference evidence="6" key="1">
    <citation type="submission" date="2017-10" db="EMBL/GenBank/DDBJ databases">
        <title>Completed PacBio SMRT sequence of Methylosinus trichosporium OB3b reveals presence of a third large plasmid.</title>
        <authorList>
            <person name="Charles T.C."/>
            <person name="Lynch M.D.J."/>
            <person name="Heil J.R."/>
            <person name="Cheng J."/>
        </authorList>
    </citation>
    <scope>NUCLEOTIDE SEQUENCE [LARGE SCALE GENOMIC DNA]</scope>
    <source>
        <strain evidence="6">OB3b</strain>
    </source>
</reference>
<dbReference type="GO" id="GO:0006281">
    <property type="term" value="P:DNA repair"/>
    <property type="evidence" value="ECO:0007669"/>
    <property type="project" value="TreeGrafter"/>
</dbReference>
<dbReference type="InterPro" id="IPR023214">
    <property type="entry name" value="HAD_sf"/>
</dbReference>
<dbReference type="PANTHER" id="PTHR43434">
    <property type="entry name" value="PHOSPHOGLYCOLATE PHOSPHATASE"/>
    <property type="match status" value="1"/>
</dbReference>
<evidence type="ECO:0000256" key="3">
    <source>
        <dbReference type="ARBA" id="ARBA00006171"/>
    </source>
</evidence>
<keyword evidence="5" id="KW-0378">Hydrolase</keyword>
<name>A0A2D2CZE3_METT3</name>
<comment type="pathway">
    <text evidence="2">Organic acid metabolism; glycolate biosynthesis; glycolate from 2-phosphoglycolate: step 1/1.</text>
</comment>
<comment type="similarity">
    <text evidence="3">Belongs to the HAD-like hydrolase superfamily. CbbY/CbbZ/Gph/YieH family.</text>
</comment>
<dbReference type="KEGG" id="mtw:CQW49_09710"/>
<dbReference type="InterPro" id="IPR036412">
    <property type="entry name" value="HAD-like_sf"/>
</dbReference>
<sequence length="225" mass="24822">MADLCVVLDCDGVLLDSNSMKTEGFAAVLSAYPAPVVERFLAFQRTAFGMSRYHLVGAFFTDYLMRAPADGEADEILSAFGRYCTENYPRQPFTDGAQDALTRLAAHGVPMFVVSGSDQQELRGVLEARGLARFFTDILGSPTSKADNLEKVLAACPAKRHVFVGDAQADYLAARKHDCDFYYLSTWAADREGMARLKSEHRFAEITRLPQLLDHLANALSPRLS</sequence>
<dbReference type="InterPro" id="IPR023198">
    <property type="entry name" value="PGP-like_dom2"/>
</dbReference>
<accession>A0A2D2CZE3</accession>
<gene>
    <name evidence="5" type="ORF">CQW49_09710</name>
</gene>
<keyword evidence="6" id="KW-1185">Reference proteome</keyword>
<dbReference type="EC" id="3.1.3.18" evidence="4"/>
<proteinExistence type="inferred from homology"/>
<dbReference type="SFLD" id="SFLDG01129">
    <property type="entry name" value="C1.5:_HAD__Beta-PGM__Phosphata"/>
    <property type="match status" value="1"/>
</dbReference>
<dbReference type="SFLD" id="SFLDS00003">
    <property type="entry name" value="Haloacid_Dehalogenase"/>
    <property type="match status" value="1"/>
</dbReference>
<dbReference type="CDD" id="cd01427">
    <property type="entry name" value="HAD_like"/>
    <property type="match status" value="1"/>
</dbReference>
<dbReference type="RefSeq" id="WP_003610558.1">
    <property type="nucleotide sequence ID" value="NZ_ADVE02000001.1"/>
</dbReference>
<protein>
    <recommendedName>
        <fullName evidence="4">phosphoglycolate phosphatase</fullName>
        <ecNumber evidence="4">3.1.3.18</ecNumber>
    </recommendedName>
</protein>